<name>A0A511V4Z9_9BACL</name>
<dbReference type="InterPro" id="IPR009363">
    <property type="entry name" value="Phage_Mu_Gp16"/>
</dbReference>
<dbReference type="RefSeq" id="WP_146809153.1">
    <property type="nucleotide sequence ID" value="NZ_BJXX01000056.1"/>
</dbReference>
<gene>
    <name evidence="1" type="ORF">ADA01nite_12990</name>
</gene>
<sequence>MKITPEQRRKIFGLMKQYGIEEENLRSVVEQVSGDRSISALTKEQAIKVIDRLCKLVGEVPKPREHRATDAMLGKIRQLEKELGWADEPKRLQGFVKKLTGVDRLGWLTKQQGIKVIEALKKMRDRGYQRAAP</sequence>
<organism evidence="1 2">
    <name type="scientific">Aneurinibacillus danicus</name>
    <dbReference type="NCBI Taxonomy" id="267746"/>
    <lineage>
        <taxon>Bacteria</taxon>
        <taxon>Bacillati</taxon>
        <taxon>Bacillota</taxon>
        <taxon>Bacilli</taxon>
        <taxon>Bacillales</taxon>
        <taxon>Paenibacillaceae</taxon>
        <taxon>Aneurinibacillus group</taxon>
        <taxon>Aneurinibacillus</taxon>
    </lineage>
</organism>
<dbReference type="OrthoDB" id="344687at2"/>
<proteinExistence type="predicted"/>
<evidence type="ECO:0008006" key="3">
    <source>
        <dbReference type="Google" id="ProtNLM"/>
    </source>
</evidence>
<reference evidence="1 2" key="1">
    <citation type="submission" date="2019-07" db="EMBL/GenBank/DDBJ databases">
        <title>Whole genome shotgun sequence of Aneurinibacillus danicus NBRC 102444.</title>
        <authorList>
            <person name="Hosoyama A."/>
            <person name="Uohara A."/>
            <person name="Ohji S."/>
            <person name="Ichikawa N."/>
        </authorList>
    </citation>
    <scope>NUCLEOTIDE SEQUENCE [LARGE SCALE GENOMIC DNA]</scope>
    <source>
        <strain evidence="1 2">NBRC 102444</strain>
    </source>
</reference>
<evidence type="ECO:0000313" key="1">
    <source>
        <dbReference type="EMBL" id="GEN33839.1"/>
    </source>
</evidence>
<dbReference type="Proteomes" id="UP000321157">
    <property type="component" value="Unassembled WGS sequence"/>
</dbReference>
<dbReference type="EMBL" id="BJXX01000056">
    <property type="protein sequence ID" value="GEN33839.1"/>
    <property type="molecule type" value="Genomic_DNA"/>
</dbReference>
<dbReference type="Pfam" id="PF06252">
    <property type="entry name" value="GemA"/>
    <property type="match status" value="1"/>
</dbReference>
<keyword evidence="2" id="KW-1185">Reference proteome</keyword>
<protein>
    <recommendedName>
        <fullName evidence="3">GemA protein</fullName>
    </recommendedName>
</protein>
<comment type="caution">
    <text evidence="1">The sequence shown here is derived from an EMBL/GenBank/DDBJ whole genome shotgun (WGS) entry which is preliminary data.</text>
</comment>
<dbReference type="AlphaFoldDB" id="A0A511V4Z9"/>
<evidence type="ECO:0000313" key="2">
    <source>
        <dbReference type="Proteomes" id="UP000321157"/>
    </source>
</evidence>
<accession>A0A511V4Z9</accession>